<evidence type="ECO:0000313" key="2">
    <source>
        <dbReference type="EMBL" id="ENY70255.1"/>
    </source>
</evidence>
<name>N9TW42_9BACT</name>
<dbReference type="Proteomes" id="UP000013220">
    <property type="component" value="Unassembled WGS sequence"/>
</dbReference>
<dbReference type="STRING" id="1188235.MBVG_0230"/>
<dbReference type="RefSeq" id="WP_004418799.1">
    <property type="nucleotide sequence ID" value="NZ_AORH01000007.1"/>
</dbReference>
<evidence type="ECO:0000313" key="3">
    <source>
        <dbReference type="Proteomes" id="UP000013220"/>
    </source>
</evidence>
<keyword evidence="3" id="KW-1185">Reference proteome</keyword>
<dbReference type="PATRIC" id="fig|1188235.3.peg.27"/>
<keyword evidence="1" id="KW-0472">Membrane</keyword>
<organism evidence="2 3">
    <name type="scientific">Mycoplasmopsis bovigenitalium 51080</name>
    <dbReference type="NCBI Taxonomy" id="1188235"/>
    <lineage>
        <taxon>Bacteria</taxon>
        <taxon>Bacillati</taxon>
        <taxon>Mycoplasmatota</taxon>
        <taxon>Mycoplasmoidales</taxon>
        <taxon>Metamycoplasmataceae</taxon>
        <taxon>Mycoplasmopsis</taxon>
    </lineage>
</organism>
<feature type="transmembrane region" description="Helical" evidence="1">
    <location>
        <begin position="55"/>
        <end position="82"/>
    </location>
</feature>
<proteinExistence type="predicted"/>
<dbReference type="OrthoDB" id="400548at2"/>
<protein>
    <submittedName>
        <fullName evidence="2">Uncharacterized protein</fullName>
    </submittedName>
</protein>
<evidence type="ECO:0000256" key="1">
    <source>
        <dbReference type="SAM" id="Phobius"/>
    </source>
</evidence>
<reference evidence="2 3" key="1">
    <citation type="journal article" date="2013" name="Genome Announc.">
        <title>Draft Genome Sequences of Mycoplasma alkalescens, Mycoplasma arginini, and Mycoplasma bovigenitalium, Three Species with Equivocal Pathogenic Status for Cattle.</title>
        <authorList>
            <person name="Manso-Silvan L."/>
            <person name="Tardy F."/>
            <person name="Baranowski E."/>
            <person name="Barre A."/>
            <person name="Blanchard A."/>
            <person name="Breton M."/>
            <person name="Couture C."/>
            <person name="Citti C."/>
            <person name="Dordet-Frisoni E."/>
            <person name="Dupuy V."/>
            <person name="Gaurivaud P."/>
            <person name="Jacob D."/>
            <person name="Lemaitre C."/>
            <person name="Nikolski M."/>
            <person name="Nouvel L.X."/>
            <person name="Poumarat F."/>
            <person name="Thebault P."/>
            <person name="Theil S."/>
            <person name="Thiaucourt F."/>
            <person name="Sirand-Pugnet P."/>
        </authorList>
    </citation>
    <scope>NUCLEOTIDE SEQUENCE [LARGE SCALE GENOMIC DNA]</scope>
    <source>
        <strain evidence="2 3">51080</strain>
    </source>
</reference>
<keyword evidence="1" id="KW-1133">Transmembrane helix</keyword>
<dbReference type="eggNOG" id="ENOG5030NR6">
    <property type="taxonomic scope" value="Bacteria"/>
</dbReference>
<keyword evidence="1" id="KW-0812">Transmembrane</keyword>
<comment type="caution">
    <text evidence="2">The sequence shown here is derived from an EMBL/GenBank/DDBJ whole genome shotgun (WGS) entry which is preliminary data.</text>
</comment>
<gene>
    <name evidence="2" type="ORF">MBVG_0230</name>
</gene>
<dbReference type="EMBL" id="AORH01000007">
    <property type="protein sequence ID" value="ENY70255.1"/>
    <property type="molecule type" value="Genomic_DNA"/>
</dbReference>
<dbReference type="AlphaFoldDB" id="N9TW42"/>
<accession>N9TW42</accession>
<feature type="transmembrane region" description="Helical" evidence="1">
    <location>
        <begin position="12"/>
        <end position="35"/>
    </location>
</feature>
<sequence>MDKNNYIKYKKFVSVYYILLVVSSAITLLFTALIVNKVEFFHFTHGAKNLQIYNIIYIVFICIFAFLSLYAIVLIIAINSFIYKLEKIKTLKHEEFEAMEKRIKKHSIALDIISFNKHLSYDIYTVSKD</sequence>